<dbReference type="InterPro" id="IPR001789">
    <property type="entry name" value="Sig_transdc_resp-reg_receiver"/>
</dbReference>
<dbReference type="FunFam" id="3.30.565.10:FF:000010">
    <property type="entry name" value="Sensor histidine kinase RcsC"/>
    <property type="match status" value="1"/>
</dbReference>
<evidence type="ECO:0000256" key="4">
    <source>
        <dbReference type="ARBA" id="ARBA00023012"/>
    </source>
</evidence>
<dbReference type="PANTHER" id="PTHR45339">
    <property type="entry name" value="HYBRID SIGNAL TRANSDUCTION HISTIDINE KINASE J"/>
    <property type="match status" value="1"/>
</dbReference>
<dbReference type="Gene3D" id="1.10.287.130">
    <property type="match status" value="1"/>
</dbReference>
<keyword evidence="4" id="KW-0902">Two-component regulatory system</keyword>
<dbReference type="GO" id="GO:0000155">
    <property type="term" value="F:phosphorelay sensor kinase activity"/>
    <property type="evidence" value="ECO:0007669"/>
    <property type="project" value="InterPro"/>
</dbReference>
<dbReference type="Pfam" id="PF02518">
    <property type="entry name" value="HATPase_c"/>
    <property type="match status" value="1"/>
</dbReference>
<evidence type="ECO:0000256" key="5">
    <source>
        <dbReference type="PROSITE-ProRule" id="PRU00169"/>
    </source>
</evidence>
<dbReference type="EC" id="2.7.13.3" evidence="2"/>
<evidence type="ECO:0000313" key="9">
    <source>
        <dbReference type="EMBL" id="MDJ1486189.1"/>
    </source>
</evidence>
<keyword evidence="3 5" id="KW-0597">Phosphoprotein</keyword>
<dbReference type="Pfam" id="PF00072">
    <property type="entry name" value="Response_reg"/>
    <property type="match status" value="1"/>
</dbReference>
<feature type="transmembrane region" description="Helical" evidence="6">
    <location>
        <begin position="277"/>
        <end position="296"/>
    </location>
</feature>
<dbReference type="PRINTS" id="PR00344">
    <property type="entry name" value="BCTRLSENSOR"/>
</dbReference>
<proteinExistence type="predicted"/>
<dbReference type="Pfam" id="PF00512">
    <property type="entry name" value="HisKA"/>
    <property type="match status" value="1"/>
</dbReference>
<evidence type="ECO:0000256" key="3">
    <source>
        <dbReference type="ARBA" id="ARBA00022553"/>
    </source>
</evidence>
<evidence type="ECO:0000256" key="1">
    <source>
        <dbReference type="ARBA" id="ARBA00000085"/>
    </source>
</evidence>
<dbReference type="CDD" id="cd16922">
    <property type="entry name" value="HATPase_EvgS-ArcB-TorS-like"/>
    <property type="match status" value="1"/>
</dbReference>
<reference evidence="9" key="1">
    <citation type="submission" date="2023-05" db="EMBL/GenBank/DDBJ databases">
        <authorList>
            <person name="Zhang X."/>
        </authorList>
    </citation>
    <scope>NUCLEOTIDE SEQUENCE</scope>
    <source>
        <strain evidence="9">YF14B1</strain>
    </source>
</reference>
<dbReference type="SUPFAM" id="SSF52172">
    <property type="entry name" value="CheY-like"/>
    <property type="match status" value="1"/>
</dbReference>
<evidence type="ECO:0000313" key="10">
    <source>
        <dbReference type="Proteomes" id="UP001241110"/>
    </source>
</evidence>
<evidence type="ECO:0000259" key="7">
    <source>
        <dbReference type="PROSITE" id="PS50109"/>
    </source>
</evidence>
<dbReference type="InterPro" id="IPR011623">
    <property type="entry name" value="7TMR_DISM_rcpt_extracell_dom1"/>
</dbReference>
<dbReference type="PROSITE" id="PS50110">
    <property type="entry name" value="RESPONSE_REGULATORY"/>
    <property type="match status" value="1"/>
</dbReference>
<dbReference type="Gene3D" id="3.30.565.10">
    <property type="entry name" value="Histidine kinase-like ATPase, C-terminal domain"/>
    <property type="match status" value="1"/>
</dbReference>
<dbReference type="Pfam" id="PF07695">
    <property type="entry name" value="7TMR-DISM_7TM"/>
    <property type="match status" value="1"/>
</dbReference>
<dbReference type="EMBL" id="JASJOS010000030">
    <property type="protein sequence ID" value="MDJ1486189.1"/>
    <property type="molecule type" value="Genomic_DNA"/>
</dbReference>
<dbReference type="Proteomes" id="UP001241110">
    <property type="component" value="Unassembled WGS sequence"/>
</dbReference>
<dbReference type="InterPro" id="IPR036890">
    <property type="entry name" value="HATPase_C_sf"/>
</dbReference>
<feature type="modified residue" description="4-aspartylphosphate" evidence="5">
    <location>
        <position position="708"/>
    </location>
</feature>
<evidence type="ECO:0000259" key="8">
    <source>
        <dbReference type="PROSITE" id="PS50110"/>
    </source>
</evidence>
<organism evidence="9 10">
    <name type="scientific">Xanthocytophaga flava</name>
    <dbReference type="NCBI Taxonomy" id="3048013"/>
    <lineage>
        <taxon>Bacteria</taxon>
        <taxon>Pseudomonadati</taxon>
        <taxon>Bacteroidota</taxon>
        <taxon>Cytophagia</taxon>
        <taxon>Cytophagales</taxon>
        <taxon>Rhodocytophagaceae</taxon>
        <taxon>Xanthocytophaga</taxon>
    </lineage>
</organism>
<dbReference type="SUPFAM" id="SSF47384">
    <property type="entry name" value="Homodimeric domain of signal transducing histidine kinase"/>
    <property type="match status" value="1"/>
</dbReference>
<dbReference type="InterPro" id="IPR011622">
    <property type="entry name" value="7TMR_DISM_rcpt_extracell_dom2"/>
</dbReference>
<feature type="transmembrane region" description="Helical" evidence="6">
    <location>
        <begin position="210"/>
        <end position="230"/>
    </location>
</feature>
<dbReference type="PROSITE" id="PS50109">
    <property type="entry name" value="HIS_KIN"/>
    <property type="match status" value="1"/>
</dbReference>
<dbReference type="InterPro" id="IPR003594">
    <property type="entry name" value="HATPase_dom"/>
</dbReference>
<dbReference type="SMART" id="SM00448">
    <property type="entry name" value="REC"/>
    <property type="match status" value="1"/>
</dbReference>
<evidence type="ECO:0000256" key="6">
    <source>
        <dbReference type="SAM" id="Phobius"/>
    </source>
</evidence>
<dbReference type="AlphaFoldDB" id="A0AAE3R0P5"/>
<name>A0AAE3R0P5_9BACT</name>
<gene>
    <name evidence="9" type="ORF">QNI16_37245</name>
</gene>
<dbReference type="InterPro" id="IPR011006">
    <property type="entry name" value="CheY-like_superfamily"/>
</dbReference>
<keyword evidence="6" id="KW-0472">Membrane</keyword>
<dbReference type="InterPro" id="IPR003661">
    <property type="entry name" value="HisK_dim/P_dom"/>
</dbReference>
<dbReference type="CDD" id="cd17546">
    <property type="entry name" value="REC_hyHK_CKI1_RcsC-like"/>
    <property type="match status" value="1"/>
</dbReference>
<dbReference type="SMART" id="SM00387">
    <property type="entry name" value="HATPase_c"/>
    <property type="match status" value="1"/>
</dbReference>
<dbReference type="Gene3D" id="2.60.40.2380">
    <property type="match status" value="1"/>
</dbReference>
<feature type="transmembrane region" description="Helical" evidence="6">
    <location>
        <begin position="333"/>
        <end position="353"/>
    </location>
</feature>
<keyword evidence="6" id="KW-0812">Transmembrane</keyword>
<dbReference type="PANTHER" id="PTHR45339:SF1">
    <property type="entry name" value="HYBRID SIGNAL TRANSDUCTION HISTIDINE KINASE J"/>
    <property type="match status" value="1"/>
</dbReference>
<comment type="caution">
    <text evidence="9">The sequence shown here is derived from an EMBL/GenBank/DDBJ whole genome shotgun (WGS) entry which is preliminary data.</text>
</comment>
<keyword evidence="6" id="KW-1133">Transmembrane helix</keyword>
<feature type="transmembrane region" description="Helical" evidence="6">
    <location>
        <begin position="245"/>
        <end position="265"/>
    </location>
</feature>
<protein>
    <recommendedName>
        <fullName evidence="2">histidine kinase</fullName>
        <ecNumber evidence="2">2.7.13.3</ecNumber>
    </recommendedName>
</protein>
<dbReference type="InterPro" id="IPR036097">
    <property type="entry name" value="HisK_dim/P_sf"/>
</dbReference>
<sequence length="789" mass="89254">MRIFIYSIVVWIFQLFLLPISNAQNSLNLQNDSVTYNLNPYLKMLKDPHRSLSITQIQSPVFQNRFVSHPDFSLGFSQAGYWLQFTILSPPDKSWILSIHNPLLVHAKLYIPKGDSGFQVQEWGSQTTKLYSYKYPIFSIKPQSATPQTYYLYVWGDGPLDLPVLIESETFFQKKDHIEQFWQGIFYGILFVMAVYNFILYVFLRDLSYLYYVLYLILIAFFLLSLSGYGNEWLWSSPSWWSDRAVFITGNLTAIMIVIFCLQFLHLRKTLPTWYKIGRYFIIVTVVEVILGAFLLDLSLNMLLLTITAAIFVIIILSISIKSYQNGNLSAGYLLLAWTVMLISVGIAVLNAFGLIPSNTFTLKSLQIGSVTDVILISLALVDRIHSIQMQKIQIEQEKNNAEHNQKVKEEILATMSHEIRTPLNAVIGFAKLLEKTNTTQTQSDYIRHIHESAENLLVLINDILDLSKINAGKVTFEQVEINLQECVRHLFETLQFQVTEKKLEMKADIQEDVPTLFLGDPVRLNQILLNLLSNAVKFTPKGSVTLRIRTLKLEKQQIALLFEVEDTGIGIPANRLSSIFEGFTQASDQTTRMYGGTGLGLAIVKQLVEMQGGNIAVKSHPGIGSVFSVALPFYRVYSVTEKNETVPASFPETPLVLLIIDDNPLNRLIAQSTVHNASSNAKAELAGSGQEGIELLKKTEYHAVLIDLQMPDMDGYEVARHIRTHLPDKQHIPLIAMTASLDDRDHEQALAAGMHDIVTKPFEAGVLFKKIFKLRANLQNPGNEPNQK</sequence>
<feature type="domain" description="Response regulatory" evidence="8">
    <location>
        <begin position="657"/>
        <end position="776"/>
    </location>
</feature>
<dbReference type="RefSeq" id="WP_313989592.1">
    <property type="nucleotide sequence ID" value="NZ_JASJOS010000030.1"/>
</dbReference>
<feature type="transmembrane region" description="Helical" evidence="6">
    <location>
        <begin position="181"/>
        <end position="203"/>
    </location>
</feature>
<dbReference type="SMART" id="SM00388">
    <property type="entry name" value="HisKA"/>
    <property type="match status" value="1"/>
</dbReference>
<dbReference type="SUPFAM" id="SSF55874">
    <property type="entry name" value="ATPase domain of HSP90 chaperone/DNA topoisomerase II/histidine kinase"/>
    <property type="match status" value="1"/>
</dbReference>
<comment type="catalytic activity">
    <reaction evidence="1">
        <text>ATP + protein L-histidine = ADP + protein N-phospho-L-histidine.</text>
        <dbReference type="EC" id="2.7.13.3"/>
    </reaction>
</comment>
<dbReference type="InterPro" id="IPR004358">
    <property type="entry name" value="Sig_transdc_His_kin-like_C"/>
</dbReference>
<feature type="transmembrane region" description="Helical" evidence="6">
    <location>
        <begin position="302"/>
        <end position="321"/>
    </location>
</feature>
<dbReference type="Gene3D" id="3.40.50.2300">
    <property type="match status" value="1"/>
</dbReference>
<feature type="domain" description="Histidine kinase" evidence="7">
    <location>
        <begin position="415"/>
        <end position="636"/>
    </location>
</feature>
<dbReference type="Pfam" id="PF07696">
    <property type="entry name" value="7TMR-DISMED2"/>
    <property type="match status" value="1"/>
</dbReference>
<accession>A0AAE3R0P5</accession>
<evidence type="ECO:0000256" key="2">
    <source>
        <dbReference type="ARBA" id="ARBA00012438"/>
    </source>
</evidence>
<dbReference type="InterPro" id="IPR005467">
    <property type="entry name" value="His_kinase_dom"/>
</dbReference>
<dbReference type="CDD" id="cd00082">
    <property type="entry name" value="HisKA"/>
    <property type="match status" value="1"/>
</dbReference>